<proteinExistence type="predicted"/>
<gene>
    <name evidence="1" type="ORF">CEXT_674391</name>
</gene>
<dbReference type="Proteomes" id="UP001054945">
    <property type="component" value="Unassembled WGS sequence"/>
</dbReference>
<reference evidence="1 2" key="1">
    <citation type="submission" date="2021-06" db="EMBL/GenBank/DDBJ databases">
        <title>Caerostris extrusa draft genome.</title>
        <authorList>
            <person name="Kono N."/>
            <person name="Arakawa K."/>
        </authorList>
    </citation>
    <scope>NUCLEOTIDE SEQUENCE [LARGE SCALE GENOMIC DNA]</scope>
</reference>
<sequence>MRTIQVRLRELNSNMPRCSAAASKFCMKTTFFNITPQVLHKWDVNQKRGNLQSALQLSVNNSDLPCDGIRAAQRHFIINAKSLGQH</sequence>
<evidence type="ECO:0000313" key="2">
    <source>
        <dbReference type="Proteomes" id="UP001054945"/>
    </source>
</evidence>
<organism evidence="1 2">
    <name type="scientific">Caerostris extrusa</name>
    <name type="common">Bark spider</name>
    <name type="synonym">Caerostris bankana</name>
    <dbReference type="NCBI Taxonomy" id="172846"/>
    <lineage>
        <taxon>Eukaryota</taxon>
        <taxon>Metazoa</taxon>
        <taxon>Ecdysozoa</taxon>
        <taxon>Arthropoda</taxon>
        <taxon>Chelicerata</taxon>
        <taxon>Arachnida</taxon>
        <taxon>Araneae</taxon>
        <taxon>Araneomorphae</taxon>
        <taxon>Entelegynae</taxon>
        <taxon>Araneoidea</taxon>
        <taxon>Araneidae</taxon>
        <taxon>Caerostris</taxon>
    </lineage>
</organism>
<accession>A0AAV4QWL4</accession>
<dbReference type="EMBL" id="BPLR01006978">
    <property type="protein sequence ID" value="GIY13669.1"/>
    <property type="molecule type" value="Genomic_DNA"/>
</dbReference>
<protein>
    <submittedName>
        <fullName evidence="1">Uncharacterized protein</fullName>
    </submittedName>
</protein>
<comment type="caution">
    <text evidence="1">The sequence shown here is derived from an EMBL/GenBank/DDBJ whole genome shotgun (WGS) entry which is preliminary data.</text>
</comment>
<name>A0AAV4QWL4_CAEEX</name>
<dbReference type="AlphaFoldDB" id="A0AAV4QWL4"/>
<evidence type="ECO:0000313" key="1">
    <source>
        <dbReference type="EMBL" id="GIY13669.1"/>
    </source>
</evidence>
<keyword evidence="2" id="KW-1185">Reference proteome</keyword>